<evidence type="ECO:0008006" key="3">
    <source>
        <dbReference type="Google" id="ProtNLM"/>
    </source>
</evidence>
<evidence type="ECO:0000313" key="2">
    <source>
        <dbReference type="Proteomes" id="UP000178893"/>
    </source>
</evidence>
<reference evidence="1 2" key="1">
    <citation type="journal article" date="2016" name="Nat. Commun.">
        <title>Thousands of microbial genomes shed light on interconnected biogeochemical processes in an aquifer system.</title>
        <authorList>
            <person name="Anantharaman K."/>
            <person name="Brown C.T."/>
            <person name="Hug L.A."/>
            <person name="Sharon I."/>
            <person name="Castelle C.J."/>
            <person name="Probst A.J."/>
            <person name="Thomas B.C."/>
            <person name="Singh A."/>
            <person name="Wilkins M.J."/>
            <person name="Karaoz U."/>
            <person name="Brodie E.L."/>
            <person name="Williams K.H."/>
            <person name="Hubbard S.S."/>
            <person name="Banfield J.F."/>
        </authorList>
    </citation>
    <scope>NUCLEOTIDE SEQUENCE [LARGE SCALE GENOMIC DNA]</scope>
</reference>
<proteinExistence type="predicted"/>
<dbReference type="Proteomes" id="UP000178893">
    <property type="component" value="Unassembled WGS sequence"/>
</dbReference>
<dbReference type="InterPro" id="IPR024524">
    <property type="entry name" value="DUF3800"/>
</dbReference>
<dbReference type="AlphaFoldDB" id="A0A1G2DXR4"/>
<sequence>MLVFIDESGDPGLKIEKGSSRYFVVALVVFEERKEALACDQRIGLLRKELKYPEDFEFHFKGNSHKIRVAFLEAIRPYNFFYFGIILNKDPNKLWGEGFKTKESLYKYACNLVFENAKPYLKNAIIVIDKSGTKVFRNQLAKYLRNKINVVGEAKIIKKLKLQRSKGNNLLQLADYIAGVINRMVQKKKSAEDYHRLISHKEIYIQIWPK</sequence>
<dbReference type="EMBL" id="MHLW01000012">
    <property type="protein sequence ID" value="OGZ18192.1"/>
    <property type="molecule type" value="Genomic_DNA"/>
</dbReference>
<organism evidence="1 2">
    <name type="scientific">Candidatus Nealsonbacteria bacterium RBG_13_37_56</name>
    <dbReference type="NCBI Taxonomy" id="1801661"/>
    <lineage>
        <taxon>Bacteria</taxon>
        <taxon>Candidatus Nealsoniibacteriota</taxon>
    </lineage>
</organism>
<dbReference type="Pfam" id="PF12686">
    <property type="entry name" value="DUF3800"/>
    <property type="match status" value="1"/>
</dbReference>
<comment type="caution">
    <text evidence="1">The sequence shown here is derived from an EMBL/GenBank/DDBJ whole genome shotgun (WGS) entry which is preliminary data.</text>
</comment>
<gene>
    <name evidence="1" type="ORF">A2V72_01630</name>
</gene>
<protein>
    <recommendedName>
        <fullName evidence="3">DUF3800 domain-containing protein</fullName>
    </recommendedName>
</protein>
<name>A0A1G2DXR4_9BACT</name>
<accession>A0A1G2DXR4</accession>
<evidence type="ECO:0000313" key="1">
    <source>
        <dbReference type="EMBL" id="OGZ18192.1"/>
    </source>
</evidence>